<organism evidence="1 2">
    <name type="scientific">Artemia franciscana</name>
    <name type="common">Brine shrimp</name>
    <name type="synonym">Artemia sanfranciscana</name>
    <dbReference type="NCBI Taxonomy" id="6661"/>
    <lineage>
        <taxon>Eukaryota</taxon>
        <taxon>Metazoa</taxon>
        <taxon>Ecdysozoa</taxon>
        <taxon>Arthropoda</taxon>
        <taxon>Crustacea</taxon>
        <taxon>Branchiopoda</taxon>
        <taxon>Anostraca</taxon>
        <taxon>Artemiidae</taxon>
        <taxon>Artemia</taxon>
    </lineage>
</organism>
<dbReference type="Pfam" id="PF11095">
    <property type="entry name" value="Gemin7"/>
    <property type="match status" value="1"/>
</dbReference>
<protein>
    <submittedName>
        <fullName evidence="1">Uncharacterized protein</fullName>
    </submittedName>
</protein>
<sequence length="87" mass="9697">MEDIEKAQLGQSRLSFLRMVNKLLGTEATFYMVGNIEVKGKFASIDRDMKNIYVTDLKTNTGTYKSALLRTSDIVSISISAEESLLS</sequence>
<gene>
    <name evidence="1" type="ORF">QYM36_004404</name>
</gene>
<dbReference type="PANTHER" id="PTHR14679:SF1">
    <property type="entry name" value="GEM-ASSOCIATED PROTEIN 7"/>
    <property type="match status" value="1"/>
</dbReference>
<reference evidence="1" key="1">
    <citation type="submission" date="2023-07" db="EMBL/GenBank/DDBJ databases">
        <title>Chromosome-level genome assembly of Artemia franciscana.</title>
        <authorList>
            <person name="Jo E."/>
        </authorList>
    </citation>
    <scope>NUCLEOTIDE SEQUENCE</scope>
    <source>
        <tissue evidence="1">Whole body</tissue>
    </source>
</reference>
<accession>A0AA88L839</accession>
<dbReference type="InterPro" id="IPR020338">
    <property type="entry name" value="SMN_gemin7"/>
</dbReference>
<name>A0AA88L839_ARTSF</name>
<evidence type="ECO:0000313" key="1">
    <source>
        <dbReference type="EMBL" id="KAK2720507.1"/>
    </source>
</evidence>
<keyword evidence="2" id="KW-1185">Reference proteome</keyword>
<dbReference type="GO" id="GO:0034719">
    <property type="term" value="C:SMN-Sm protein complex"/>
    <property type="evidence" value="ECO:0007669"/>
    <property type="project" value="InterPro"/>
</dbReference>
<comment type="caution">
    <text evidence="1">The sequence shown here is derived from an EMBL/GenBank/DDBJ whole genome shotgun (WGS) entry which is preliminary data.</text>
</comment>
<evidence type="ECO:0000313" key="2">
    <source>
        <dbReference type="Proteomes" id="UP001187531"/>
    </source>
</evidence>
<dbReference type="GO" id="GO:0000387">
    <property type="term" value="P:spliceosomal snRNP assembly"/>
    <property type="evidence" value="ECO:0007669"/>
    <property type="project" value="TreeGrafter"/>
</dbReference>
<dbReference type="AlphaFoldDB" id="A0AA88L839"/>
<dbReference type="EMBL" id="JAVRJZ010000007">
    <property type="protein sequence ID" value="KAK2720507.1"/>
    <property type="molecule type" value="Genomic_DNA"/>
</dbReference>
<dbReference type="Proteomes" id="UP001187531">
    <property type="component" value="Unassembled WGS sequence"/>
</dbReference>
<dbReference type="PANTHER" id="PTHR14679">
    <property type="entry name" value="GEM-ASSOCIATED PROTEIN 7"/>
    <property type="match status" value="1"/>
</dbReference>
<proteinExistence type="predicted"/>
<dbReference type="Gene3D" id="2.30.30.100">
    <property type="match status" value="1"/>
</dbReference>